<keyword evidence="3" id="KW-1185">Reference proteome</keyword>
<evidence type="ECO:0000256" key="1">
    <source>
        <dbReference type="SAM" id="MobiDB-lite"/>
    </source>
</evidence>
<organism evidence="2 3">
    <name type="scientific">Aldrovandia affinis</name>
    <dbReference type="NCBI Taxonomy" id="143900"/>
    <lineage>
        <taxon>Eukaryota</taxon>
        <taxon>Metazoa</taxon>
        <taxon>Chordata</taxon>
        <taxon>Craniata</taxon>
        <taxon>Vertebrata</taxon>
        <taxon>Euteleostomi</taxon>
        <taxon>Actinopterygii</taxon>
        <taxon>Neopterygii</taxon>
        <taxon>Teleostei</taxon>
        <taxon>Notacanthiformes</taxon>
        <taxon>Halosauridae</taxon>
        <taxon>Aldrovandia</taxon>
    </lineage>
</organism>
<sequence>MGKMESQECGEKQAQPAQPDPEESRVSKEKQDMLASQDRREILVLRAHKEWLADLDWRETPEPLGLRVLLALQDTSDLREPSAPRPTGPAGLDIQDRWENQVVMERKGKMEPLDCQGSLGSPEQRVRQGPQGRGVPQVSAGAPARQVEGTPQRTRAWE</sequence>
<evidence type="ECO:0000313" key="2">
    <source>
        <dbReference type="EMBL" id="KAJ8395799.1"/>
    </source>
</evidence>
<name>A0AAD7S4K5_9TELE</name>
<gene>
    <name evidence="2" type="ORF">AAFF_G00028460</name>
</gene>
<feature type="region of interest" description="Disordered" evidence="1">
    <location>
        <begin position="74"/>
        <end position="96"/>
    </location>
</feature>
<feature type="compositionally biased region" description="Basic and acidic residues" evidence="1">
    <location>
        <begin position="1"/>
        <end position="11"/>
    </location>
</feature>
<proteinExistence type="predicted"/>
<feature type="compositionally biased region" description="Basic and acidic residues" evidence="1">
    <location>
        <begin position="22"/>
        <end position="37"/>
    </location>
</feature>
<evidence type="ECO:0000313" key="3">
    <source>
        <dbReference type="Proteomes" id="UP001221898"/>
    </source>
</evidence>
<dbReference type="Proteomes" id="UP001221898">
    <property type="component" value="Unassembled WGS sequence"/>
</dbReference>
<feature type="region of interest" description="Disordered" evidence="1">
    <location>
        <begin position="109"/>
        <end position="158"/>
    </location>
</feature>
<reference evidence="2" key="1">
    <citation type="journal article" date="2023" name="Science">
        <title>Genome structures resolve the early diversification of teleost fishes.</title>
        <authorList>
            <person name="Parey E."/>
            <person name="Louis A."/>
            <person name="Montfort J."/>
            <person name="Bouchez O."/>
            <person name="Roques C."/>
            <person name="Iampietro C."/>
            <person name="Lluch J."/>
            <person name="Castinel A."/>
            <person name="Donnadieu C."/>
            <person name="Desvignes T."/>
            <person name="Floi Bucao C."/>
            <person name="Jouanno E."/>
            <person name="Wen M."/>
            <person name="Mejri S."/>
            <person name="Dirks R."/>
            <person name="Jansen H."/>
            <person name="Henkel C."/>
            <person name="Chen W.J."/>
            <person name="Zahm M."/>
            <person name="Cabau C."/>
            <person name="Klopp C."/>
            <person name="Thompson A.W."/>
            <person name="Robinson-Rechavi M."/>
            <person name="Braasch I."/>
            <person name="Lecointre G."/>
            <person name="Bobe J."/>
            <person name="Postlethwait J.H."/>
            <person name="Berthelot C."/>
            <person name="Roest Crollius H."/>
            <person name="Guiguen Y."/>
        </authorList>
    </citation>
    <scope>NUCLEOTIDE SEQUENCE</scope>
    <source>
        <strain evidence="2">NC1722</strain>
    </source>
</reference>
<accession>A0AAD7S4K5</accession>
<dbReference type="EMBL" id="JAINUG010000113">
    <property type="protein sequence ID" value="KAJ8395799.1"/>
    <property type="molecule type" value="Genomic_DNA"/>
</dbReference>
<comment type="caution">
    <text evidence="2">The sequence shown here is derived from an EMBL/GenBank/DDBJ whole genome shotgun (WGS) entry which is preliminary data.</text>
</comment>
<protein>
    <submittedName>
        <fullName evidence="2">Uncharacterized protein</fullName>
    </submittedName>
</protein>
<feature type="region of interest" description="Disordered" evidence="1">
    <location>
        <begin position="1"/>
        <end position="37"/>
    </location>
</feature>
<feature type="compositionally biased region" description="Polar residues" evidence="1">
    <location>
        <begin position="149"/>
        <end position="158"/>
    </location>
</feature>
<dbReference type="AlphaFoldDB" id="A0AAD7S4K5"/>